<dbReference type="EMBL" id="SMKU01000145">
    <property type="protein sequence ID" value="TDD80907.1"/>
    <property type="molecule type" value="Genomic_DNA"/>
</dbReference>
<keyword evidence="2" id="KW-1185">Reference proteome</keyword>
<evidence type="ECO:0000313" key="1">
    <source>
        <dbReference type="EMBL" id="TDD80907.1"/>
    </source>
</evidence>
<dbReference type="InterPro" id="IPR008551">
    <property type="entry name" value="TANGO2"/>
</dbReference>
<organism evidence="1 2">
    <name type="scientific">Actinomadura rubrisoli</name>
    <dbReference type="NCBI Taxonomy" id="2530368"/>
    <lineage>
        <taxon>Bacteria</taxon>
        <taxon>Bacillati</taxon>
        <taxon>Actinomycetota</taxon>
        <taxon>Actinomycetes</taxon>
        <taxon>Streptosporangiales</taxon>
        <taxon>Thermomonosporaceae</taxon>
        <taxon>Actinomadura</taxon>
    </lineage>
</organism>
<accession>A0A4V6PET9</accession>
<dbReference type="Proteomes" id="UP000294513">
    <property type="component" value="Unassembled WGS sequence"/>
</dbReference>
<comment type="caution">
    <text evidence="1">The sequence shown here is derived from an EMBL/GenBank/DDBJ whole genome shotgun (WGS) entry which is preliminary data.</text>
</comment>
<dbReference type="RefSeq" id="WP_165975651.1">
    <property type="nucleotide sequence ID" value="NZ_SMKU01000145.1"/>
</dbReference>
<proteinExistence type="predicted"/>
<reference evidence="1 2" key="1">
    <citation type="submission" date="2019-03" db="EMBL/GenBank/DDBJ databases">
        <title>Draft genome sequences of novel Actinobacteria.</title>
        <authorList>
            <person name="Sahin N."/>
            <person name="Ay H."/>
            <person name="Saygin H."/>
        </authorList>
    </citation>
    <scope>NUCLEOTIDE SEQUENCE [LARGE SCALE GENOMIC DNA]</scope>
    <source>
        <strain evidence="1 2">H3C3</strain>
    </source>
</reference>
<sequence length="148" mass="15933">MCTAIISFDPSSPVPVLLAGVRDEFVKRAWEPPGRHWPDRPGLVGGRDLRAGGTWLAVDPSTPRVSTVLNGRGRMAPEDARSSRGGLPLLMAADGKLGGLDLPAYDPFHLVCAEPDRVRLWSWDGGELVERSLEAGLHMIVNSGLEGE</sequence>
<evidence type="ECO:0000313" key="2">
    <source>
        <dbReference type="Proteomes" id="UP000294513"/>
    </source>
</evidence>
<name>A0A4V6PET9_9ACTN</name>
<gene>
    <name evidence="1" type="ORF">E1298_24950</name>
</gene>
<dbReference type="AlphaFoldDB" id="A0A4V6PET9"/>
<feature type="non-terminal residue" evidence="1">
    <location>
        <position position="148"/>
    </location>
</feature>
<dbReference type="PANTHER" id="PTHR17985">
    <property type="entry name" value="SER/THR-RICH PROTEIN T10 IN DGCR REGION"/>
    <property type="match status" value="1"/>
</dbReference>
<evidence type="ECO:0008006" key="3">
    <source>
        <dbReference type="Google" id="ProtNLM"/>
    </source>
</evidence>
<dbReference type="Pfam" id="PF05742">
    <property type="entry name" value="TANGO2"/>
    <property type="match status" value="1"/>
</dbReference>
<dbReference type="PANTHER" id="PTHR17985:SF8">
    <property type="entry name" value="TRANSPORT AND GOLGI ORGANIZATION PROTEIN 2 HOMOLOG"/>
    <property type="match status" value="1"/>
</dbReference>
<protein>
    <recommendedName>
        <fullName evidence="3">NRDE family protein</fullName>
    </recommendedName>
</protein>